<dbReference type="PANTHER" id="PTHR45636:SF46">
    <property type="entry name" value="HOMEOBOX DOMAIN-CONTAINING PROTEIN"/>
    <property type="match status" value="1"/>
</dbReference>
<dbReference type="SUPFAM" id="SSF46689">
    <property type="entry name" value="Homeodomain-like"/>
    <property type="match status" value="1"/>
</dbReference>
<protein>
    <submittedName>
        <fullName evidence="12">Homeobox domain-containing protein</fullName>
    </submittedName>
</protein>
<dbReference type="InterPro" id="IPR029021">
    <property type="entry name" value="Prot-tyrosine_phosphatase-like"/>
</dbReference>
<dbReference type="GO" id="GO:0000981">
    <property type="term" value="F:DNA-binding transcription factor activity, RNA polymerase II-specific"/>
    <property type="evidence" value="ECO:0007669"/>
    <property type="project" value="TreeGrafter"/>
</dbReference>
<sequence>MKIKIKEIALDLRKQRAYSIHNELQYLFIYSTVLDYIRVKRKMGRFEEIYTTNTDCSWYKTKASLYRIFVCSTPPSVSSINRILRTRAAERAAEELTMILNAQHMARQHRIPSRNIVPSLGIPSTAFPFPFQPAIWPGLLLNSSSSFPPLQLNPFLSTLSGLTVDHPSPTETVAMSEEDPAQGRRCSRSSFSQEQLEILESAFLSEPYPNSTDRLELMKRTQLPEARIQVSQSFYFIYFLSFKQCIFRPEDSDLLGESSLSPIPKKSNIFKPYE</sequence>
<evidence type="ECO:0000256" key="8">
    <source>
        <dbReference type="PROSITE-ProRule" id="PRU00108"/>
    </source>
</evidence>
<keyword evidence="5 8" id="KW-0238">DNA-binding</keyword>
<name>A0A1I7WZI5_HETBA</name>
<feature type="domain" description="Homeobox" evidence="10">
    <location>
        <begin position="182"/>
        <end position="230"/>
    </location>
</feature>
<reference evidence="12" key="1">
    <citation type="submission" date="2016-11" db="UniProtKB">
        <authorList>
            <consortium name="WormBaseParasite"/>
        </authorList>
    </citation>
    <scope>IDENTIFICATION</scope>
</reference>
<accession>A0A1I7WZI5</accession>
<evidence type="ECO:0000256" key="1">
    <source>
        <dbReference type="ARBA" id="ARBA00004123"/>
    </source>
</evidence>
<proteinExistence type="inferred from homology"/>
<comment type="subcellular location">
    <subcellularLocation>
        <location evidence="1 8 9">Nucleus</location>
    </subcellularLocation>
</comment>
<keyword evidence="11" id="KW-1185">Reference proteome</keyword>
<keyword evidence="3" id="KW-0217">Developmental protein</keyword>
<evidence type="ECO:0000313" key="11">
    <source>
        <dbReference type="Proteomes" id="UP000095283"/>
    </source>
</evidence>
<dbReference type="Gene3D" id="3.90.190.10">
    <property type="entry name" value="Protein tyrosine phosphatase superfamily"/>
    <property type="match status" value="1"/>
</dbReference>
<evidence type="ECO:0000256" key="7">
    <source>
        <dbReference type="ARBA" id="ARBA00023242"/>
    </source>
</evidence>
<dbReference type="Gene3D" id="1.10.10.60">
    <property type="entry name" value="Homeodomain-like"/>
    <property type="match status" value="1"/>
</dbReference>
<evidence type="ECO:0000256" key="5">
    <source>
        <dbReference type="ARBA" id="ARBA00023125"/>
    </source>
</evidence>
<dbReference type="SUPFAM" id="SSF52799">
    <property type="entry name" value="(Phosphotyrosine protein) phosphatases II"/>
    <property type="match status" value="1"/>
</dbReference>
<dbReference type="WBParaSite" id="Hba_10596">
    <property type="protein sequence ID" value="Hba_10596"/>
    <property type="gene ID" value="Hba_10596"/>
</dbReference>
<dbReference type="SMART" id="SM00389">
    <property type="entry name" value="HOX"/>
    <property type="match status" value="1"/>
</dbReference>
<dbReference type="Proteomes" id="UP000095283">
    <property type="component" value="Unplaced"/>
</dbReference>
<organism evidence="11 12">
    <name type="scientific">Heterorhabditis bacteriophora</name>
    <name type="common">Entomopathogenic nematode worm</name>
    <dbReference type="NCBI Taxonomy" id="37862"/>
    <lineage>
        <taxon>Eukaryota</taxon>
        <taxon>Metazoa</taxon>
        <taxon>Ecdysozoa</taxon>
        <taxon>Nematoda</taxon>
        <taxon>Chromadorea</taxon>
        <taxon>Rhabditida</taxon>
        <taxon>Rhabditina</taxon>
        <taxon>Rhabditomorpha</taxon>
        <taxon>Strongyloidea</taxon>
        <taxon>Heterorhabditidae</taxon>
        <taxon>Heterorhabditis</taxon>
    </lineage>
</organism>
<comment type="similarity">
    <text evidence="2">Belongs to the paired homeobox family.</text>
</comment>
<dbReference type="PROSITE" id="PS50071">
    <property type="entry name" value="HOMEOBOX_2"/>
    <property type="match status" value="1"/>
</dbReference>
<feature type="DNA-binding region" description="Homeobox" evidence="8">
    <location>
        <begin position="184"/>
        <end position="231"/>
    </location>
</feature>
<keyword evidence="8 9" id="KW-0371">Homeobox</keyword>
<evidence type="ECO:0000259" key="10">
    <source>
        <dbReference type="PROSITE" id="PS50071"/>
    </source>
</evidence>
<keyword evidence="7 8" id="KW-0539">Nucleus</keyword>
<dbReference type="CDD" id="cd00086">
    <property type="entry name" value="homeodomain"/>
    <property type="match status" value="1"/>
</dbReference>
<evidence type="ECO:0000256" key="4">
    <source>
        <dbReference type="ARBA" id="ARBA00023015"/>
    </source>
</evidence>
<dbReference type="InterPro" id="IPR043565">
    <property type="entry name" value="PAX_fam"/>
</dbReference>
<dbReference type="Pfam" id="PF00046">
    <property type="entry name" value="Homeodomain"/>
    <property type="match status" value="1"/>
</dbReference>
<dbReference type="GO" id="GO:0005634">
    <property type="term" value="C:nucleus"/>
    <property type="evidence" value="ECO:0007669"/>
    <property type="project" value="UniProtKB-SubCell"/>
</dbReference>
<dbReference type="InterPro" id="IPR009057">
    <property type="entry name" value="Homeodomain-like_sf"/>
</dbReference>
<evidence type="ECO:0000256" key="6">
    <source>
        <dbReference type="ARBA" id="ARBA00023163"/>
    </source>
</evidence>
<evidence type="ECO:0000256" key="9">
    <source>
        <dbReference type="RuleBase" id="RU000682"/>
    </source>
</evidence>
<evidence type="ECO:0000313" key="12">
    <source>
        <dbReference type="WBParaSite" id="Hba_10596"/>
    </source>
</evidence>
<keyword evidence="4" id="KW-0805">Transcription regulation</keyword>
<keyword evidence="6" id="KW-0804">Transcription</keyword>
<dbReference type="InterPro" id="IPR001356">
    <property type="entry name" value="HD"/>
</dbReference>
<evidence type="ECO:0000256" key="3">
    <source>
        <dbReference type="ARBA" id="ARBA00022473"/>
    </source>
</evidence>
<dbReference type="PANTHER" id="PTHR45636">
    <property type="entry name" value="PAIRED BOX PROTEIN PAX-6-RELATED-RELATED"/>
    <property type="match status" value="1"/>
</dbReference>
<dbReference type="AlphaFoldDB" id="A0A1I7WZI5"/>
<evidence type="ECO:0000256" key="2">
    <source>
        <dbReference type="ARBA" id="ARBA00005733"/>
    </source>
</evidence>
<dbReference type="GO" id="GO:0000978">
    <property type="term" value="F:RNA polymerase II cis-regulatory region sequence-specific DNA binding"/>
    <property type="evidence" value="ECO:0007669"/>
    <property type="project" value="TreeGrafter"/>
</dbReference>